<dbReference type="GO" id="GO:0003677">
    <property type="term" value="F:DNA binding"/>
    <property type="evidence" value="ECO:0007669"/>
    <property type="project" value="InterPro"/>
</dbReference>
<feature type="domain" description="Helix-hairpin-helix DNA-binding motif class 1" evidence="3">
    <location>
        <begin position="197"/>
        <end position="216"/>
    </location>
</feature>
<dbReference type="GO" id="GO:0006281">
    <property type="term" value="P:DNA repair"/>
    <property type="evidence" value="ECO:0007669"/>
    <property type="project" value="InterPro"/>
</dbReference>
<feature type="region of interest" description="Disordered" evidence="1">
    <location>
        <begin position="162"/>
        <end position="184"/>
    </location>
</feature>
<keyword evidence="2" id="KW-1133">Transmembrane helix</keyword>
<dbReference type="Gene3D" id="3.10.560.10">
    <property type="entry name" value="Outer membrane lipoprotein wza domain like"/>
    <property type="match status" value="1"/>
</dbReference>
<dbReference type="InParanoid" id="K0YJ34"/>
<dbReference type="SMART" id="SM00278">
    <property type="entry name" value="HhH1"/>
    <property type="match status" value="2"/>
</dbReference>
<feature type="domain" description="Helix-hairpin-helix DNA-binding motif class 1" evidence="3">
    <location>
        <begin position="227"/>
        <end position="246"/>
    </location>
</feature>
<dbReference type="Gene3D" id="1.10.150.280">
    <property type="entry name" value="AF1531-like domain"/>
    <property type="match status" value="1"/>
</dbReference>
<keyword evidence="2" id="KW-0472">Membrane</keyword>
<dbReference type="Pfam" id="PF10531">
    <property type="entry name" value="SLBB"/>
    <property type="match status" value="1"/>
</dbReference>
<dbReference type="HOGENOM" id="CLU_052011_1_2_11"/>
<dbReference type="EMBL" id="ADMD01000007">
    <property type="protein sequence ID" value="EJZ83466.1"/>
    <property type="molecule type" value="Genomic_DNA"/>
</dbReference>
<dbReference type="GO" id="GO:0015628">
    <property type="term" value="P:protein secretion by the type II secretion system"/>
    <property type="evidence" value="ECO:0007669"/>
    <property type="project" value="TreeGrafter"/>
</dbReference>
<dbReference type="InterPro" id="IPR010994">
    <property type="entry name" value="RuvA_2-like"/>
</dbReference>
<keyword evidence="2" id="KW-0812">Transmembrane</keyword>
<dbReference type="InterPro" id="IPR019554">
    <property type="entry name" value="Soluble_ligand-bd"/>
</dbReference>
<dbReference type="PANTHER" id="PTHR21180:SF32">
    <property type="entry name" value="ENDONUCLEASE_EXONUCLEASE_PHOSPHATASE FAMILY DOMAIN-CONTAINING PROTEIN 1"/>
    <property type="match status" value="1"/>
</dbReference>
<keyword evidence="5" id="KW-1185">Reference proteome</keyword>
<evidence type="ECO:0000313" key="4">
    <source>
        <dbReference type="EMBL" id="EJZ83466.1"/>
    </source>
</evidence>
<evidence type="ECO:0000256" key="1">
    <source>
        <dbReference type="SAM" id="MobiDB-lite"/>
    </source>
</evidence>
<organism evidence="4 5">
    <name type="scientific">Slackia piriformis YIT 12062</name>
    <dbReference type="NCBI Taxonomy" id="742818"/>
    <lineage>
        <taxon>Bacteria</taxon>
        <taxon>Bacillati</taxon>
        <taxon>Actinomycetota</taxon>
        <taxon>Coriobacteriia</taxon>
        <taxon>Eggerthellales</taxon>
        <taxon>Eggerthellaceae</taxon>
        <taxon>Slackia</taxon>
    </lineage>
</organism>
<gene>
    <name evidence="4" type="ORF">HMPREF9451_00971</name>
</gene>
<dbReference type="NCBIfam" id="TIGR00426">
    <property type="entry name" value="competence protein ComEA helix-hairpin-helix repeat region"/>
    <property type="match status" value="1"/>
</dbReference>
<feature type="transmembrane region" description="Helical" evidence="2">
    <location>
        <begin position="21"/>
        <end position="45"/>
    </location>
</feature>
<dbReference type="SUPFAM" id="SSF47781">
    <property type="entry name" value="RuvA domain 2-like"/>
    <property type="match status" value="1"/>
</dbReference>
<sequence>MPFSRSAYNLKSRLHISHIPTPALVGAGVLLIAALAGVAAGFVSFSGKSPTFEVVASEDAEGSFEAKEGADASEEGQAAPSSEPSQRSGADQDSAVLPTLAVHVSGAVASPGVYELEEGARVRDAVEAAGGFAAEASQESVNLARKVSDGEQIFVLTVEEFEASPSSSSPSSGSSDAGAQGSSGAGGLVNINTAGLEALDSLPGVGPATAQAILDEREANGPFASIEDIQRVSGIGEKKYEKLKGSICV</sequence>
<comment type="caution">
    <text evidence="4">The sequence shown here is derived from an EMBL/GenBank/DDBJ whole genome shotgun (WGS) entry which is preliminary data.</text>
</comment>
<dbReference type="RefSeq" id="WP_009139185.1">
    <property type="nucleotide sequence ID" value="NZ_JH815198.1"/>
</dbReference>
<dbReference type="InterPro" id="IPR004509">
    <property type="entry name" value="Competence_ComEA_HhH"/>
</dbReference>
<dbReference type="eggNOG" id="COG1555">
    <property type="taxonomic scope" value="Bacteria"/>
</dbReference>
<name>K0YJ34_9ACTN</name>
<dbReference type="Proteomes" id="UP000006069">
    <property type="component" value="Unassembled WGS sequence"/>
</dbReference>
<evidence type="ECO:0000313" key="5">
    <source>
        <dbReference type="Proteomes" id="UP000006069"/>
    </source>
</evidence>
<dbReference type="InterPro" id="IPR003583">
    <property type="entry name" value="Hlx-hairpin-Hlx_DNA-bd_motif"/>
</dbReference>
<dbReference type="Pfam" id="PF12836">
    <property type="entry name" value="HHH_3"/>
    <property type="match status" value="1"/>
</dbReference>
<dbReference type="GO" id="GO:0015627">
    <property type="term" value="C:type II protein secretion system complex"/>
    <property type="evidence" value="ECO:0007669"/>
    <property type="project" value="TreeGrafter"/>
</dbReference>
<evidence type="ECO:0000259" key="3">
    <source>
        <dbReference type="SMART" id="SM00278"/>
    </source>
</evidence>
<evidence type="ECO:0000256" key="2">
    <source>
        <dbReference type="SAM" id="Phobius"/>
    </source>
</evidence>
<feature type="region of interest" description="Disordered" evidence="1">
    <location>
        <begin position="59"/>
        <end position="93"/>
    </location>
</feature>
<dbReference type="PATRIC" id="fig|742818.3.peg.1030"/>
<feature type="compositionally biased region" description="Low complexity" evidence="1">
    <location>
        <begin position="163"/>
        <end position="180"/>
    </location>
</feature>
<dbReference type="InterPro" id="IPR051675">
    <property type="entry name" value="Endo/Exo/Phosphatase_dom_1"/>
</dbReference>
<feature type="compositionally biased region" description="Polar residues" evidence="1">
    <location>
        <begin position="79"/>
        <end position="91"/>
    </location>
</feature>
<proteinExistence type="predicted"/>
<dbReference type="PANTHER" id="PTHR21180">
    <property type="entry name" value="ENDONUCLEASE/EXONUCLEASE/PHOSPHATASE FAMILY DOMAIN-CONTAINING PROTEIN 1"/>
    <property type="match status" value="1"/>
</dbReference>
<accession>K0YJ34</accession>
<reference evidence="4 5" key="1">
    <citation type="submission" date="2012-08" db="EMBL/GenBank/DDBJ databases">
        <title>The Genome Sequence of Slackia piriformis YIT 12062.</title>
        <authorList>
            <consortium name="The Broad Institute Genome Sequencing Platform"/>
            <person name="Earl A."/>
            <person name="Ward D."/>
            <person name="Feldgarden M."/>
            <person name="Gevers D."/>
            <person name="Morotomi M."/>
            <person name="Walker B."/>
            <person name="Young S.K."/>
            <person name="Zeng Q."/>
            <person name="Gargeya S."/>
            <person name="Fitzgerald M."/>
            <person name="Haas B."/>
            <person name="Abouelleil A."/>
            <person name="Alvarado L."/>
            <person name="Arachchi H.M."/>
            <person name="Berlin A.M."/>
            <person name="Chapman S.B."/>
            <person name="Goldberg J."/>
            <person name="Griggs A."/>
            <person name="Gujja S."/>
            <person name="Hansen M."/>
            <person name="Howarth C."/>
            <person name="Imamovic A."/>
            <person name="Larimer J."/>
            <person name="McCowen C."/>
            <person name="Montmayeur A."/>
            <person name="Murphy C."/>
            <person name="Neiman D."/>
            <person name="Pearson M."/>
            <person name="Priest M."/>
            <person name="Roberts A."/>
            <person name="Saif S."/>
            <person name="Shea T."/>
            <person name="Sisk P."/>
            <person name="Sykes S."/>
            <person name="Wortman J."/>
            <person name="Nusbaum C."/>
            <person name="Birren B."/>
        </authorList>
    </citation>
    <scope>NUCLEOTIDE SEQUENCE [LARGE SCALE GENOMIC DNA]</scope>
    <source>
        <strain evidence="4 5">YIT 12062</strain>
    </source>
</reference>
<dbReference type="SUPFAM" id="SSF142984">
    <property type="entry name" value="Nqo1 middle domain-like"/>
    <property type="match status" value="1"/>
</dbReference>
<dbReference type="AlphaFoldDB" id="K0YJ34"/>
<protein>
    <submittedName>
        <fullName evidence="4">ComEA protein</fullName>
    </submittedName>
</protein>